<dbReference type="Proteomes" id="UP000032266">
    <property type="component" value="Chromosome"/>
</dbReference>
<dbReference type="KEGG" id="gsn:YC6258_00712"/>
<dbReference type="GO" id="GO:1901135">
    <property type="term" value="P:carbohydrate derivative metabolic process"/>
    <property type="evidence" value="ECO:0007669"/>
    <property type="project" value="UniProtKB-ARBA"/>
</dbReference>
<dbReference type="InterPro" id="IPR001296">
    <property type="entry name" value="Glyco_trans_1"/>
</dbReference>
<dbReference type="HOGENOM" id="CLU_009583_2_2_6"/>
<proteinExistence type="predicted"/>
<sequence length="393" mass="43939">MTITLKAHPSLYSAFDVYPSAKGAATHIHQAAGTLFDRAGGGLLYTLGNEELPRYQREPGNIEILRFGGLVENYLHRALSFSAELSKILNNGLKDSLKIAQFRDPWSGVPVLRHGEGRFATIYEVNGLPSIELPAAFPNVSAATLHKLRKMEDECLDQATRIVVPSTIIRTHLIRRGVSGTRIEVIANGTRITPLQPRPAEAPARYVLYFGAVQDWQGLDVLLQAWRQLQDLPNLQLVICSSVKSRRAKAYQKLVQRLGLENHVQWHFQLSKEQLAPWISNAYLTVAPLTECPRNIEQGCCPLKILESMGAGVPVVASDLPVVHELIRHRENGYLIAPERPSELARALRVLLEYPDTVTQLGHAARQTIENGFLWSQANERLGRIHMELLKEK</sequence>
<reference evidence="3 4" key="1">
    <citation type="submission" date="2014-01" db="EMBL/GenBank/DDBJ databases">
        <title>Full genme sequencing of cellulolytic bacterium Gynuella sunshinyii YC6258T gen. nov., sp. nov.</title>
        <authorList>
            <person name="Khan H."/>
            <person name="Chung E.J."/>
            <person name="Chung Y.R."/>
        </authorList>
    </citation>
    <scope>NUCLEOTIDE SEQUENCE [LARGE SCALE GENOMIC DNA]</scope>
    <source>
        <strain evidence="3 4">YC6258</strain>
    </source>
</reference>
<dbReference type="SUPFAM" id="SSF53756">
    <property type="entry name" value="UDP-Glycosyltransferase/glycogen phosphorylase"/>
    <property type="match status" value="1"/>
</dbReference>
<dbReference type="Gene3D" id="3.40.50.2000">
    <property type="entry name" value="Glycogen Phosphorylase B"/>
    <property type="match status" value="2"/>
</dbReference>
<evidence type="ECO:0000259" key="1">
    <source>
        <dbReference type="Pfam" id="PF00534"/>
    </source>
</evidence>
<keyword evidence="3" id="KW-0808">Transferase</keyword>
<organism evidence="3 4">
    <name type="scientific">Gynuella sunshinyii YC6258</name>
    <dbReference type="NCBI Taxonomy" id="1445510"/>
    <lineage>
        <taxon>Bacteria</taxon>
        <taxon>Pseudomonadati</taxon>
        <taxon>Pseudomonadota</taxon>
        <taxon>Gammaproteobacteria</taxon>
        <taxon>Oceanospirillales</taxon>
        <taxon>Saccharospirillaceae</taxon>
        <taxon>Gynuella</taxon>
    </lineage>
</organism>
<dbReference type="STRING" id="1445510.YC6258_00712"/>
<evidence type="ECO:0000313" key="4">
    <source>
        <dbReference type="Proteomes" id="UP000032266"/>
    </source>
</evidence>
<dbReference type="AlphaFoldDB" id="A0A0C5VE40"/>
<protein>
    <submittedName>
        <fullName evidence="3">Glycosyltransferase</fullName>
    </submittedName>
</protein>
<evidence type="ECO:0000313" key="3">
    <source>
        <dbReference type="EMBL" id="AJQ92762.1"/>
    </source>
</evidence>
<dbReference type="InterPro" id="IPR028098">
    <property type="entry name" value="Glyco_trans_4-like_N"/>
</dbReference>
<dbReference type="RefSeq" id="WP_044615752.1">
    <property type="nucleotide sequence ID" value="NZ_CP007142.1"/>
</dbReference>
<dbReference type="PANTHER" id="PTHR12526">
    <property type="entry name" value="GLYCOSYLTRANSFERASE"/>
    <property type="match status" value="1"/>
</dbReference>
<dbReference type="PANTHER" id="PTHR12526:SF636">
    <property type="entry name" value="BLL3647 PROTEIN"/>
    <property type="match status" value="1"/>
</dbReference>
<gene>
    <name evidence="3" type="ORF">YC6258_00712</name>
</gene>
<dbReference type="GO" id="GO:0016757">
    <property type="term" value="F:glycosyltransferase activity"/>
    <property type="evidence" value="ECO:0007669"/>
    <property type="project" value="InterPro"/>
</dbReference>
<dbReference type="CDD" id="cd03801">
    <property type="entry name" value="GT4_PimA-like"/>
    <property type="match status" value="1"/>
</dbReference>
<feature type="domain" description="Glycosyltransferase subfamily 4-like N-terminal" evidence="2">
    <location>
        <begin position="23"/>
        <end position="190"/>
    </location>
</feature>
<accession>A0A0C5VE40</accession>
<dbReference type="Pfam" id="PF13439">
    <property type="entry name" value="Glyco_transf_4"/>
    <property type="match status" value="1"/>
</dbReference>
<name>A0A0C5VE40_9GAMM</name>
<feature type="domain" description="Glycosyl transferase family 1" evidence="1">
    <location>
        <begin position="204"/>
        <end position="367"/>
    </location>
</feature>
<keyword evidence="4" id="KW-1185">Reference proteome</keyword>
<dbReference type="Pfam" id="PF00534">
    <property type="entry name" value="Glycos_transf_1"/>
    <property type="match status" value="1"/>
</dbReference>
<dbReference type="OrthoDB" id="9815351at2"/>
<evidence type="ECO:0000259" key="2">
    <source>
        <dbReference type="Pfam" id="PF13439"/>
    </source>
</evidence>
<dbReference type="EMBL" id="CP007142">
    <property type="protein sequence ID" value="AJQ92762.1"/>
    <property type="molecule type" value="Genomic_DNA"/>
</dbReference>